<evidence type="ECO:0000313" key="2">
    <source>
        <dbReference type="EMBL" id="HHY26587.1"/>
    </source>
</evidence>
<dbReference type="InterPro" id="IPR013766">
    <property type="entry name" value="Thioredoxin_domain"/>
</dbReference>
<sequence length="123" mass="14019">MTEEPMLIQSRESLDHLLREQKISVLYFSSSNCNVCHALLPKVLKLAQNYEIMVGEINIQELREEAGQFLVFTVPTLLIMLEGKEILRESRFIDLLNVARTLESLSEYLEPVLPSGNISLSNI</sequence>
<dbReference type="Proteomes" id="UP000553059">
    <property type="component" value="Unassembled WGS sequence"/>
</dbReference>
<dbReference type="AlphaFoldDB" id="A0A7C7D5B5"/>
<dbReference type="InterPro" id="IPR036249">
    <property type="entry name" value="Thioredoxin-like_sf"/>
</dbReference>
<evidence type="ECO:0000313" key="3">
    <source>
        <dbReference type="Proteomes" id="UP000553059"/>
    </source>
</evidence>
<name>A0A7C7D5B5_9FIRM</name>
<dbReference type="CDD" id="cd02947">
    <property type="entry name" value="TRX_family"/>
    <property type="match status" value="1"/>
</dbReference>
<gene>
    <name evidence="2" type="ORF">GX523_07530</name>
</gene>
<dbReference type="Gene3D" id="3.40.30.10">
    <property type="entry name" value="Glutaredoxin"/>
    <property type="match status" value="1"/>
</dbReference>
<dbReference type="EMBL" id="DUTF01000168">
    <property type="protein sequence ID" value="HHY26587.1"/>
    <property type="molecule type" value="Genomic_DNA"/>
</dbReference>
<proteinExistence type="predicted"/>
<feature type="domain" description="Thioredoxin" evidence="1">
    <location>
        <begin position="12"/>
        <end position="86"/>
    </location>
</feature>
<evidence type="ECO:0000259" key="1">
    <source>
        <dbReference type="Pfam" id="PF00085"/>
    </source>
</evidence>
<protein>
    <submittedName>
        <fullName evidence="2">Thioredoxin family protein</fullName>
    </submittedName>
</protein>
<comment type="caution">
    <text evidence="2">The sequence shown here is derived from an EMBL/GenBank/DDBJ whole genome shotgun (WGS) entry which is preliminary data.</text>
</comment>
<reference evidence="2 3" key="1">
    <citation type="journal article" date="2020" name="Biotechnol. Biofuels">
        <title>New insights from the biogas microbiome by comprehensive genome-resolved metagenomics of nearly 1600 species originating from multiple anaerobic digesters.</title>
        <authorList>
            <person name="Campanaro S."/>
            <person name="Treu L."/>
            <person name="Rodriguez-R L.M."/>
            <person name="Kovalovszki A."/>
            <person name="Ziels R.M."/>
            <person name="Maus I."/>
            <person name="Zhu X."/>
            <person name="Kougias P.G."/>
            <person name="Basile A."/>
            <person name="Luo G."/>
            <person name="Schluter A."/>
            <person name="Konstantinidis K.T."/>
            <person name="Angelidaki I."/>
        </authorList>
    </citation>
    <scope>NUCLEOTIDE SEQUENCE [LARGE SCALE GENOMIC DNA]</scope>
    <source>
        <strain evidence="2">AS05jafATM_4</strain>
    </source>
</reference>
<dbReference type="SUPFAM" id="SSF52833">
    <property type="entry name" value="Thioredoxin-like"/>
    <property type="match status" value="1"/>
</dbReference>
<organism evidence="2 3">
    <name type="scientific">Desulfitobacterium dehalogenans</name>
    <dbReference type="NCBI Taxonomy" id="36854"/>
    <lineage>
        <taxon>Bacteria</taxon>
        <taxon>Bacillati</taxon>
        <taxon>Bacillota</taxon>
        <taxon>Clostridia</taxon>
        <taxon>Eubacteriales</taxon>
        <taxon>Desulfitobacteriaceae</taxon>
        <taxon>Desulfitobacterium</taxon>
    </lineage>
</organism>
<accession>A0A7C7D5B5</accession>
<dbReference type="Pfam" id="PF00085">
    <property type="entry name" value="Thioredoxin"/>
    <property type="match status" value="1"/>
</dbReference>